<dbReference type="AlphaFoldDB" id="A0A839GGU9"/>
<sequence>MESSPFSDRHWLQPLPDSSLLLVTTRSGSVTKKDHFLVSKLNHQLQPVWQQRFEQQPLTKLVGVSSDSQLFYLLFSISGTPSLLLYQISSSTGQAWLTRHEQTAGNVTITGMSVAAGQLLICAQQQRTGTTLLLALDPAQQQLSLLPAMYHSKEQLTDVRTDHALRLTDLVATETNSLQSRFKINQISPRGDLKESLVVPAQLNSVFQQARITTGITPSKQIIGTYGDRGSSFTKGIFSSGLAGNATFYELGQLQHIFEYEHTPKLQRLKRRYNRQKAKGKDFSLRQQVYLHQATAHPAGFSVVAEVYKTIYSKVPFEPGPAYTQVTNSSVTVGSKQQGFSQFRSEHAPTTTMLQGKRIYVSYRFQAALILVFDQGGNLIEEGSIALQHHKTTVSPTVTSAVNPQGELALAYVKDGSLHYSLFRNSSWRLQPPFALQKDGYEGKSILREPDGVLPWYNGNLLAFGYRRLATKEGKSKSVLFLQGILFQ</sequence>
<protein>
    <submittedName>
        <fullName evidence="1">Uncharacterized protein</fullName>
    </submittedName>
</protein>
<organism evidence="1 2">
    <name type="scientific">Rufibacter quisquiliarum</name>
    <dbReference type="NCBI Taxonomy" id="1549639"/>
    <lineage>
        <taxon>Bacteria</taxon>
        <taxon>Pseudomonadati</taxon>
        <taxon>Bacteroidota</taxon>
        <taxon>Cytophagia</taxon>
        <taxon>Cytophagales</taxon>
        <taxon>Hymenobacteraceae</taxon>
        <taxon>Rufibacter</taxon>
    </lineage>
</organism>
<keyword evidence="2" id="KW-1185">Reference proteome</keyword>
<dbReference type="EMBL" id="JACJIQ010000005">
    <property type="protein sequence ID" value="MBA9076813.1"/>
    <property type="molecule type" value="Genomic_DNA"/>
</dbReference>
<reference evidence="1 2" key="1">
    <citation type="submission" date="2020-08" db="EMBL/GenBank/DDBJ databases">
        <title>Genomic Encyclopedia of Type Strains, Phase IV (KMG-IV): sequencing the most valuable type-strain genomes for metagenomic binning, comparative biology and taxonomic classification.</title>
        <authorList>
            <person name="Goeker M."/>
        </authorList>
    </citation>
    <scope>NUCLEOTIDE SEQUENCE [LARGE SCALE GENOMIC DNA]</scope>
    <source>
        <strain evidence="1 2">DSM 29854</strain>
    </source>
</reference>
<accession>A0A839GGU9</accession>
<gene>
    <name evidence="1" type="ORF">FHS90_001521</name>
</gene>
<comment type="caution">
    <text evidence="1">The sequence shown here is derived from an EMBL/GenBank/DDBJ whole genome shotgun (WGS) entry which is preliminary data.</text>
</comment>
<evidence type="ECO:0000313" key="2">
    <source>
        <dbReference type="Proteomes" id="UP000563094"/>
    </source>
</evidence>
<evidence type="ECO:0000313" key="1">
    <source>
        <dbReference type="EMBL" id="MBA9076813.1"/>
    </source>
</evidence>
<proteinExistence type="predicted"/>
<dbReference type="Proteomes" id="UP000563094">
    <property type="component" value="Unassembled WGS sequence"/>
</dbReference>
<name>A0A839GGU9_9BACT</name>
<dbReference type="RefSeq" id="WP_182512537.1">
    <property type="nucleotide sequence ID" value="NZ_JACJIQ010000005.1"/>
</dbReference>